<dbReference type="GO" id="GO:0004421">
    <property type="term" value="F:hydroxymethylglutaryl-CoA synthase activity"/>
    <property type="evidence" value="ECO:0007669"/>
    <property type="project" value="UniProtKB-EC"/>
</dbReference>
<keyword evidence="5" id="KW-0012">Acyltransferase</keyword>
<dbReference type="CDD" id="cd00827">
    <property type="entry name" value="init_cond_enzymes"/>
    <property type="match status" value="1"/>
</dbReference>
<accession>A0ABS2EN83</accession>
<dbReference type="InterPro" id="IPR016039">
    <property type="entry name" value="Thiolase-like"/>
</dbReference>
<gene>
    <name evidence="5" type="ORF">H5993_04175</name>
</gene>
<evidence type="ECO:0000256" key="1">
    <source>
        <dbReference type="ARBA" id="ARBA00007061"/>
    </source>
</evidence>
<dbReference type="NCBIfam" id="TIGR01835">
    <property type="entry name" value="HMG-CoA-S_prok"/>
    <property type="match status" value="1"/>
</dbReference>
<keyword evidence="6" id="KW-1185">Reference proteome</keyword>
<comment type="caution">
    <text evidence="5">The sequence shown here is derived from an EMBL/GenBank/DDBJ whole genome shotgun (WGS) entry which is preliminary data.</text>
</comment>
<keyword evidence="2 5" id="KW-0808">Transferase</keyword>
<protein>
    <submittedName>
        <fullName evidence="5">Hydroxymethylglutaryl-CoA synthase</fullName>
        <ecNumber evidence="5">2.3.3.10</ecNumber>
    </submittedName>
</protein>
<proteinExistence type="inferred from homology"/>
<dbReference type="InterPro" id="IPR013528">
    <property type="entry name" value="HMG_CoA_synth_N"/>
</dbReference>
<name>A0ABS2EN83_9LACO</name>
<dbReference type="PANTHER" id="PTHR43323">
    <property type="entry name" value="3-HYDROXY-3-METHYLGLUTARYL COENZYME A SYNTHASE"/>
    <property type="match status" value="1"/>
</dbReference>
<evidence type="ECO:0000259" key="4">
    <source>
        <dbReference type="Pfam" id="PF08540"/>
    </source>
</evidence>
<feature type="domain" description="Hydroxymethylglutaryl-coenzyme A synthase C-terminal" evidence="4">
    <location>
        <begin position="262"/>
        <end position="349"/>
    </location>
</feature>
<sequence>MKIGIDRVGFATTSLFLDLKDLAVARGVDPNKYLIGIGQSEQAVIPPTQDIVTLATQAAAKFPKAELAQVSTLIVATESGIDNSKASAVYVKHLLGLDDFVRTVELKEACYSATAGLQFAKGLIVLNPNERILVIGSDIARYGLETGGEVTQGGGAVAMMVTANPRVMVFGDTNVAMTKDIMDFWRPLYRTEALVDGKFSTQVYIDFFQACWQRYRQLTGRTLADFEGFLFHLPFTKMGRKALASELGDREDEVASRYWNILAASQIYSRRVGNLYTGSLYLGLLSALNNGQLEAGNQLGLFSYGSGAEGEFYTGTLVAGFENFIDHPDKFLDQRRQVSVAEYEQLFNQQLGMKSEDITFDVSNDPAEFVLAGQTDHKRVYQRK</sequence>
<reference evidence="5 6" key="1">
    <citation type="journal article" date="2021" name="Sci. Rep.">
        <title>The distribution of antibiotic resistance genes in chicken gut microbiota commensals.</title>
        <authorList>
            <person name="Juricova H."/>
            <person name="Matiasovicova J."/>
            <person name="Kubasova T."/>
            <person name="Cejkova D."/>
            <person name="Rychlik I."/>
        </authorList>
    </citation>
    <scope>NUCLEOTIDE SEQUENCE [LARGE SCALE GENOMIC DNA]</scope>
    <source>
        <strain evidence="5 6">An810</strain>
    </source>
</reference>
<dbReference type="PANTHER" id="PTHR43323:SF2">
    <property type="entry name" value="HYDROXYMETHYLGLUTARYL-COA SYNTHASE"/>
    <property type="match status" value="1"/>
</dbReference>
<dbReference type="Gene3D" id="3.40.47.10">
    <property type="match status" value="2"/>
</dbReference>
<dbReference type="EC" id="2.3.3.10" evidence="5"/>
<feature type="domain" description="Hydroxymethylglutaryl-coenzyme A synthase C-terminal" evidence="4">
    <location>
        <begin position="179"/>
        <end position="245"/>
    </location>
</feature>
<evidence type="ECO:0000313" key="5">
    <source>
        <dbReference type="EMBL" id="MBM6753957.1"/>
    </source>
</evidence>
<dbReference type="Pfam" id="PF01154">
    <property type="entry name" value="HMG_CoA_synt_N"/>
    <property type="match status" value="1"/>
</dbReference>
<dbReference type="Proteomes" id="UP000776629">
    <property type="component" value="Unassembled WGS sequence"/>
</dbReference>
<dbReference type="InterPro" id="IPR013746">
    <property type="entry name" value="HMG_CoA_synt_C_dom"/>
</dbReference>
<evidence type="ECO:0000259" key="3">
    <source>
        <dbReference type="Pfam" id="PF01154"/>
    </source>
</evidence>
<dbReference type="EMBL" id="JACJJQ010000014">
    <property type="protein sequence ID" value="MBM6753957.1"/>
    <property type="molecule type" value="Genomic_DNA"/>
</dbReference>
<evidence type="ECO:0000256" key="2">
    <source>
        <dbReference type="ARBA" id="ARBA00022679"/>
    </source>
</evidence>
<dbReference type="SUPFAM" id="SSF53901">
    <property type="entry name" value="Thiolase-like"/>
    <property type="match status" value="2"/>
</dbReference>
<dbReference type="InterPro" id="IPR011554">
    <property type="entry name" value="HMG_CoA_synthase_prok"/>
</dbReference>
<dbReference type="RefSeq" id="WP_204776344.1">
    <property type="nucleotide sequence ID" value="NZ_JACJJQ010000014.1"/>
</dbReference>
<organism evidence="5 6">
    <name type="scientific">Limosilactobacillus alvi</name>
    <dbReference type="NCBI Taxonomy" id="990412"/>
    <lineage>
        <taxon>Bacteria</taxon>
        <taxon>Bacillati</taxon>
        <taxon>Bacillota</taxon>
        <taxon>Bacilli</taxon>
        <taxon>Lactobacillales</taxon>
        <taxon>Lactobacillaceae</taxon>
        <taxon>Limosilactobacillus</taxon>
    </lineage>
</organism>
<dbReference type="Pfam" id="PF08540">
    <property type="entry name" value="HMG_CoA_synt_C"/>
    <property type="match status" value="2"/>
</dbReference>
<comment type="similarity">
    <text evidence="1">Belongs to the thiolase-like superfamily. HMG-CoA synthase family.</text>
</comment>
<evidence type="ECO:0000313" key="6">
    <source>
        <dbReference type="Proteomes" id="UP000776629"/>
    </source>
</evidence>
<feature type="domain" description="Hydroxymethylglutaryl-coenzyme A synthase N-terminal" evidence="3">
    <location>
        <begin position="3"/>
        <end position="163"/>
    </location>
</feature>